<feature type="compositionally biased region" description="Polar residues" evidence="1">
    <location>
        <begin position="61"/>
        <end position="77"/>
    </location>
</feature>
<organism evidence="2 3">
    <name type="scientific">Thermodesulfovibrio yellowstonii</name>
    <dbReference type="NCBI Taxonomy" id="28262"/>
    <lineage>
        <taxon>Bacteria</taxon>
        <taxon>Pseudomonadati</taxon>
        <taxon>Nitrospirota</taxon>
        <taxon>Thermodesulfovibrionia</taxon>
        <taxon>Thermodesulfovibrionales</taxon>
        <taxon>Thermodesulfovibrionaceae</taxon>
        <taxon>Thermodesulfovibrio</taxon>
    </lineage>
</organism>
<dbReference type="AlphaFoldDB" id="A0A9W6GFT0"/>
<evidence type="ECO:0000313" key="3">
    <source>
        <dbReference type="Proteomes" id="UP001144297"/>
    </source>
</evidence>
<gene>
    <name evidence="2" type="ORF">TISLANDTSLP1_21670</name>
</gene>
<accession>A0A9W6GFT0</accession>
<proteinExistence type="predicted"/>
<evidence type="ECO:0000256" key="1">
    <source>
        <dbReference type="SAM" id="MobiDB-lite"/>
    </source>
</evidence>
<dbReference type="Proteomes" id="UP001144297">
    <property type="component" value="Unassembled WGS sequence"/>
</dbReference>
<evidence type="ECO:0000313" key="2">
    <source>
        <dbReference type="EMBL" id="GLI54474.1"/>
    </source>
</evidence>
<dbReference type="EMBL" id="BSDX01000001">
    <property type="protein sequence ID" value="GLI54474.1"/>
    <property type="molecule type" value="Genomic_DNA"/>
</dbReference>
<name>A0A9W6GFT0_9BACT</name>
<comment type="caution">
    <text evidence="2">The sequence shown here is derived from an EMBL/GenBank/DDBJ whole genome shotgun (WGS) entry which is preliminary data.</text>
</comment>
<keyword evidence="3" id="KW-1185">Reference proteome</keyword>
<sequence>MKIFSFVFVVLTIVFFVSSAYTQELTEEQKRQLQQSIQEQTEKFKKSFEKINSLSEMQNQSVNSATGGTLPSNSMPQVTPPVVNQKPSIPRWDGIYVVDNGDNYKELKFLTKVSVRNNKSRLTGREYMNVYVLPEEISYIAFDSIKGFFLKGNKIIEKVHILLAKKDTSFLSGVSSFLSGMVGGQGLTVDEIDKNLYSTEFRCETETNSQYCEFINPDKIKNYLIKGDYCLLFITGTSPEEGGKAGVLCFK</sequence>
<reference evidence="2" key="1">
    <citation type="submission" date="2022-12" db="EMBL/GenBank/DDBJ databases">
        <title>Reference genome sequencing for broad-spectrum identification of bacterial and archaeal isolates by mass spectrometry.</title>
        <authorList>
            <person name="Sekiguchi Y."/>
            <person name="Tourlousse D.M."/>
        </authorList>
    </citation>
    <scope>NUCLEOTIDE SEQUENCE</scope>
    <source>
        <strain evidence="2">TSL-P1</strain>
    </source>
</reference>
<protein>
    <submittedName>
        <fullName evidence="2">Uncharacterized protein</fullName>
    </submittedName>
</protein>
<feature type="region of interest" description="Disordered" evidence="1">
    <location>
        <begin position="61"/>
        <end position="83"/>
    </location>
</feature>